<evidence type="ECO:0000313" key="2">
    <source>
        <dbReference type="Proteomes" id="UP000095284"/>
    </source>
</evidence>
<accession>A0A1I7S315</accession>
<reference evidence="3" key="1">
    <citation type="submission" date="2016-11" db="UniProtKB">
        <authorList>
            <consortium name="WormBaseParasite"/>
        </authorList>
    </citation>
    <scope>IDENTIFICATION</scope>
</reference>
<protein>
    <submittedName>
        <fullName evidence="3">Thyroglobulin type-1 domain-containing protein</fullName>
    </submittedName>
</protein>
<dbReference type="Proteomes" id="UP000095284">
    <property type="component" value="Unplaced"/>
</dbReference>
<proteinExistence type="predicted"/>
<evidence type="ECO:0000313" key="3">
    <source>
        <dbReference type="WBParaSite" id="BXY_0739500.1"/>
    </source>
</evidence>
<feature type="region of interest" description="Disordered" evidence="1">
    <location>
        <begin position="1"/>
        <end position="23"/>
    </location>
</feature>
<evidence type="ECO:0000256" key="1">
    <source>
        <dbReference type="SAM" id="MobiDB-lite"/>
    </source>
</evidence>
<name>A0A1I7S315_BURXY</name>
<organism evidence="2 3">
    <name type="scientific">Bursaphelenchus xylophilus</name>
    <name type="common">Pinewood nematode worm</name>
    <name type="synonym">Aphelenchoides xylophilus</name>
    <dbReference type="NCBI Taxonomy" id="6326"/>
    <lineage>
        <taxon>Eukaryota</taxon>
        <taxon>Metazoa</taxon>
        <taxon>Ecdysozoa</taxon>
        <taxon>Nematoda</taxon>
        <taxon>Chromadorea</taxon>
        <taxon>Rhabditida</taxon>
        <taxon>Tylenchina</taxon>
        <taxon>Tylenchomorpha</taxon>
        <taxon>Aphelenchoidea</taxon>
        <taxon>Aphelenchoididae</taxon>
        <taxon>Bursaphelenchus</taxon>
    </lineage>
</organism>
<dbReference type="eggNOG" id="ENOG502S1VJ">
    <property type="taxonomic scope" value="Eukaryota"/>
</dbReference>
<dbReference type="WBParaSite" id="BXY_0739500.1">
    <property type="protein sequence ID" value="BXY_0739500.1"/>
    <property type="gene ID" value="BXY_0739500"/>
</dbReference>
<sequence>MTYGRSSDPLIKSSGQVKDDFKEESNKLKSEVKGLQQIQRAVQFEGNIRSDFRDQRGRMWRRIVVFSLLVSLTLALEKRDAAHDIKKKYGDLKENCFPRPGVKAGCRCTFKNDKGEEQVKLFDNKSECVKPVVVQTAENKAKLNQEFKEKMGGLRDGCFPLPKGCRCTEKDAQGADIVKKYANIDECRGPTAEDKENKAKVNEELEKKFGGLKENCYPRAGNGGKGCRCTAKDSQGNEQTKYYDTDAECKVELVEGCTETECKIRQKREYQRDRSPSQNVRDPVREKAQANYQAVINELKQKFAGLKDGCFPRPKGCVCVVGKDVDGHEITERRMKDTDCKCQPGERGPGCPADGA</sequence>
<dbReference type="AlphaFoldDB" id="A0A1I7S315"/>